<proteinExistence type="predicted"/>
<keyword evidence="2" id="KW-1185">Reference proteome</keyword>
<evidence type="ECO:0000313" key="1">
    <source>
        <dbReference type="EMBL" id="MCI0755558.1"/>
    </source>
</evidence>
<dbReference type="EMBL" id="JALBUU010000037">
    <property type="protein sequence ID" value="MCI0755558.1"/>
    <property type="molecule type" value="Genomic_DNA"/>
</dbReference>
<dbReference type="Proteomes" id="UP001201985">
    <property type="component" value="Unassembled WGS sequence"/>
</dbReference>
<evidence type="ECO:0000313" key="2">
    <source>
        <dbReference type="Proteomes" id="UP001201985"/>
    </source>
</evidence>
<accession>A0ABS9W9A2</accession>
<dbReference type="RefSeq" id="WP_241793462.1">
    <property type="nucleotide sequence ID" value="NZ_JALBUU010000037.1"/>
</dbReference>
<sequence>MLNSKLAVPAEHQEALCHTVRNCLNRLARGPPDPHSFLLRHQQLLPGALGRVLEEAIEPAGWHGRVQLRSAHIFRPQHF</sequence>
<comment type="caution">
    <text evidence="1">The sequence shown here is derived from an EMBL/GenBank/DDBJ whole genome shotgun (WGS) entry which is preliminary data.</text>
</comment>
<gene>
    <name evidence="1" type="ORF">MON41_17765</name>
</gene>
<reference evidence="1 2" key="1">
    <citation type="submission" date="2022-03" db="EMBL/GenBank/DDBJ databases">
        <title>Complete genome analysis of Roseomonas KG 17.1 : a prolific producer of plant growth promoters.</title>
        <authorList>
            <person name="Saadouli I."/>
            <person name="Najjari A."/>
            <person name="Mosbah A."/>
            <person name="Ouzari H.I."/>
        </authorList>
    </citation>
    <scope>NUCLEOTIDE SEQUENCE [LARGE SCALE GENOMIC DNA]</scope>
    <source>
        <strain evidence="1 2">KG17-1</strain>
    </source>
</reference>
<evidence type="ECO:0008006" key="3">
    <source>
        <dbReference type="Google" id="ProtNLM"/>
    </source>
</evidence>
<name>A0ABS9W9A2_9PROT</name>
<organism evidence="1 2">
    <name type="scientific">Teichococcus vastitatis</name>
    <dbReference type="NCBI Taxonomy" id="2307076"/>
    <lineage>
        <taxon>Bacteria</taxon>
        <taxon>Pseudomonadati</taxon>
        <taxon>Pseudomonadota</taxon>
        <taxon>Alphaproteobacteria</taxon>
        <taxon>Acetobacterales</taxon>
        <taxon>Roseomonadaceae</taxon>
        <taxon>Roseomonas</taxon>
    </lineage>
</organism>
<protein>
    <recommendedName>
        <fullName evidence="3">Transposase, Mutator family</fullName>
    </recommendedName>
</protein>